<protein>
    <submittedName>
        <fullName evidence="6">UvrD/REP helicase</fullName>
    </submittedName>
</protein>
<accession>A0A2R4P2Y4</accession>
<dbReference type="GO" id="GO:0043138">
    <property type="term" value="F:3'-5' DNA helicase activity"/>
    <property type="evidence" value="ECO:0007669"/>
    <property type="project" value="TreeGrafter"/>
</dbReference>
<dbReference type="GO" id="GO:0016787">
    <property type="term" value="F:hydrolase activity"/>
    <property type="evidence" value="ECO:0007669"/>
    <property type="project" value="UniProtKB-KW"/>
</dbReference>
<dbReference type="GO" id="GO:0000724">
    <property type="term" value="P:double-strand break repair via homologous recombination"/>
    <property type="evidence" value="ECO:0007669"/>
    <property type="project" value="TreeGrafter"/>
</dbReference>
<geneLocation type="plasmid" evidence="7">
    <name>picon</name>
</geneLocation>
<dbReference type="InterPro" id="IPR014016">
    <property type="entry name" value="UvrD-like_ATP-bd"/>
</dbReference>
<dbReference type="PANTHER" id="PTHR11070:SF30">
    <property type="entry name" value="F-BOX DNA HELICASE 1"/>
    <property type="match status" value="1"/>
</dbReference>
<keyword evidence="2" id="KW-0378">Hydrolase</keyword>
<dbReference type="RefSeq" id="WP_103642849.1">
    <property type="nucleotide sequence ID" value="NZ_CP021643.1"/>
</dbReference>
<keyword evidence="3 6" id="KW-0347">Helicase</keyword>
<reference evidence="6 7" key="1">
    <citation type="journal article" date="2018" name="Emerg. Microbes Infect.">
        <title>Genomic analysis of oral Campylobacter concisus strains identified a potential bacterial molecular marker associated with active Crohn's disease.</title>
        <authorList>
            <person name="Liu F."/>
            <person name="Ma R."/>
            <person name="Tay C.Y.A."/>
            <person name="Octavia S."/>
            <person name="Lan R."/>
            <person name="Chung H.K.L."/>
            <person name="Riordan S.M."/>
            <person name="Grimm M.C."/>
            <person name="Leong R.W."/>
            <person name="Tanaka M.M."/>
            <person name="Connor S."/>
            <person name="Zhang L."/>
        </authorList>
    </citation>
    <scope>NUCLEOTIDE SEQUENCE [LARGE SCALE GENOMIC DNA]</scope>
    <source>
        <strain evidence="6 7">P2CDO4</strain>
        <plasmid evidence="6">pICON</plasmid>
    </source>
</reference>
<dbReference type="Proteomes" id="UP000241854">
    <property type="component" value="Plasmid pICON"/>
</dbReference>
<keyword evidence="1" id="KW-0547">Nucleotide-binding</keyword>
<dbReference type="EMBL" id="CP021643">
    <property type="protein sequence ID" value="AVX45047.1"/>
    <property type="molecule type" value="Genomic_DNA"/>
</dbReference>
<sequence length="710" mass="82360">MSAISYTDEQFKIIQEVSQHRNICPNMLVSAGAGTGKSFTIKEALINYFTNCHYGIRDWKFDPATQRIDYDSGMSYRHDALYLVFNRAMADYFKNLIKKVDIEISLVDNLWLSDIVDVKTYHSFLKSGENMQRALAQVGINDLNAVKINYAKNGLTKNDYAVIANKLTNSFFENRILQYNQTDEETLKMLRGYSRSIRGEIEKFFNVYLKSDNVAYNIRGAHKAFVDAGLSYDDTPFKSCGVEYTLAKFCANNSVTPEAVLAHEINKALDTAIKENELEISHTYYYKRIYEYAMKDDDFLKEIFHKYDLIVIDEAQDADAMIFNLIHKYMNIAREDECLKNKYFLAFGDPKQSIYKFNGSFNIFEWANQNNSWFQDLTLTTSFRYGENIAKFGEKIARHIHPNDRLIGNERVKDTIDSKVFDNDTLARVIIENYNKEESHKTDAKSRKNNTAIIFRTNSGCIDCFNELSKSLEKIVASDYPDSDFSPDNVVLDPAIKKDLKGVYQKNIFSVIESDYVKNQIRKAYSILQPDFDGDVLNISMAVKDENVRKLLEKMPEYNYLVRYDEAFLEKYLNIRAKANASVIITNVHQSKGKEYKNVIIGDDFFTRKNEYYCTDEEINIAHTAVTRAKSSILFYERDSNKNFLRYFYCKDESPSSDTKIDQNFFSYKKITEPVEGEDDRISINSDIYDDQDEPFVNNSNRVTFSFPKM</sequence>
<name>A0A2R4P2Y4_9BACT</name>
<dbReference type="GO" id="GO:0031297">
    <property type="term" value="P:replication fork processing"/>
    <property type="evidence" value="ECO:0007669"/>
    <property type="project" value="TreeGrafter"/>
</dbReference>
<dbReference type="Pfam" id="PF00580">
    <property type="entry name" value="UvrD-helicase"/>
    <property type="match status" value="1"/>
</dbReference>
<dbReference type="GO" id="GO:0005524">
    <property type="term" value="F:ATP binding"/>
    <property type="evidence" value="ECO:0007669"/>
    <property type="project" value="UniProtKB-KW"/>
</dbReference>
<evidence type="ECO:0000259" key="5">
    <source>
        <dbReference type="Pfam" id="PF00580"/>
    </source>
</evidence>
<proteinExistence type="predicted"/>
<feature type="domain" description="UvrD-like helicase ATP-binding" evidence="5">
    <location>
        <begin position="23"/>
        <end position="360"/>
    </location>
</feature>
<evidence type="ECO:0000256" key="4">
    <source>
        <dbReference type="ARBA" id="ARBA00022840"/>
    </source>
</evidence>
<dbReference type="Gene3D" id="3.40.50.300">
    <property type="entry name" value="P-loop containing nucleotide triphosphate hydrolases"/>
    <property type="match status" value="3"/>
</dbReference>
<evidence type="ECO:0000256" key="3">
    <source>
        <dbReference type="ARBA" id="ARBA00022806"/>
    </source>
</evidence>
<dbReference type="InterPro" id="IPR027417">
    <property type="entry name" value="P-loop_NTPase"/>
</dbReference>
<keyword evidence="6" id="KW-0614">Plasmid</keyword>
<dbReference type="AlphaFoldDB" id="A0A2R4P2Y4"/>
<evidence type="ECO:0000256" key="2">
    <source>
        <dbReference type="ARBA" id="ARBA00022801"/>
    </source>
</evidence>
<dbReference type="GO" id="GO:0003677">
    <property type="term" value="F:DNA binding"/>
    <property type="evidence" value="ECO:0007669"/>
    <property type="project" value="InterPro"/>
</dbReference>
<evidence type="ECO:0000256" key="1">
    <source>
        <dbReference type="ARBA" id="ARBA00022741"/>
    </source>
</evidence>
<evidence type="ECO:0000313" key="6">
    <source>
        <dbReference type="EMBL" id="AVX45047.1"/>
    </source>
</evidence>
<dbReference type="InterPro" id="IPR000212">
    <property type="entry name" value="DNA_helicase_UvrD/REP"/>
</dbReference>
<evidence type="ECO:0000313" key="7">
    <source>
        <dbReference type="Proteomes" id="UP000241854"/>
    </source>
</evidence>
<gene>
    <name evidence="6" type="ORF">CCS77_2041</name>
</gene>
<dbReference type="PANTHER" id="PTHR11070">
    <property type="entry name" value="UVRD / RECB / PCRA DNA HELICASE FAMILY MEMBER"/>
    <property type="match status" value="1"/>
</dbReference>
<dbReference type="SUPFAM" id="SSF52540">
    <property type="entry name" value="P-loop containing nucleoside triphosphate hydrolases"/>
    <property type="match status" value="1"/>
</dbReference>
<organism evidence="6 7">
    <name type="scientific">Campylobacter concisus</name>
    <dbReference type="NCBI Taxonomy" id="199"/>
    <lineage>
        <taxon>Bacteria</taxon>
        <taxon>Pseudomonadati</taxon>
        <taxon>Campylobacterota</taxon>
        <taxon>Epsilonproteobacteria</taxon>
        <taxon>Campylobacterales</taxon>
        <taxon>Campylobacteraceae</taxon>
        <taxon>Campylobacter</taxon>
    </lineage>
</organism>
<keyword evidence="4" id="KW-0067">ATP-binding</keyword>